<evidence type="ECO:0000256" key="18">
    <source>
        <dbReference type="RuleBase" id="RU003938"/>
    </source>
</evidence>
<keyword evidence="14" id="KW-0443">Lipid metabolism</keyword>
<evidence type="ECO:0000256" key="3">
    <source>
        <dbReference type="ARBA" id="ARBA00005119"/>
    </source>
</evidence>
<evidence type="ECO:0000256" key="19">
    <source>
        <dbReference type="SAM" id="Phobius"/>
    </source>
</evidence>
<keyword evidence="10 18" id="KW-0808">Transferase</keyword>
<feature type="transmembrane region" description="Helical" evidence="19">
    <location>
        <begin position="115"/>
        <end position="135"/>
    </location>
</feature>
<gene>
    <name evidence="20" type="ORF">H9850_00370</name>
</gene>
<proteinExistence type="inferred from homology"/>
<reference evidence="20" key="2">
    <citation type="submission" date="2021-04" db="EMBL/GenBank/DDBJ databases">
        <authorList>
            <person name="Gilroy R."/>
        </authorList>
    </citation>
    <scope>NUCLEOTIDE SEQUENCE</scope>
    <source>
        <strain evidence="20">USASDec5-558</strain>
    </source>
</reference>
<organism evidence="20 21">
    <name type="scientific">Candidatus Anaerobiospirillum pullistercoris</name>
    <dbReference type="NCBI Taxonomy" id="2838452"/>
    <lineage>
        <taxon>Bacteria</taxon>
        <taxon>Pseudomonadati</taxon>
        <taxon>Pseudomonadota</taxon>
        <taxon>Gammaproteobacteria</taxon>
        <taxon>Aeromonadales</taxon>
        <taxon>Succinivibrionaceae</taxon>
        <taxon>Anaerobiospirillum</taxon>
    </lineage>
</organism>
<name>A0A9D1WB12_9GAMM</name>
<dbReference type="PANTHER" id="PTHR46382:SF1">
    <property type="entry name" value="PHOSPHATIDATE CYTIDYLYLTRANSFERASE"/>
    <property type="match status" value="1"/>
</dbReference>
<dbReference type="AlphaFoldDB" id="A0A9D1WB12"/>
<evidence type="ECO:0000256" key="17">
    <source>
        <dbReference type="ARBA" id="ARBA00023264"/>
    </source>
</evidence>
<dbReference type="PROSITE" id="PS01315">
    <property type="entry name" value="CDS"/>
    <property type="match status" value="1"/>
</dbReference>
<dbReference type="InterPro" id="IPR000374">
    <property type="entry name" value="PC_trans"/>
</dbReference>
<keyword evidence="13 19" id="KW-1133">Transmembrane helix</keyword>
<keyword evidence="15 19" id="KW-0472">Membrane</keyword>
<evidence type="ECO:0000256" key="15">
    <source>
        <dbReference type="ARBA" id="ARBA00023136"/>
    </source>
</evidence>
<feature type="transmembrane region" description="Helical" evidence="19">
    <location>
        <begin position="218"/>
        <end position="237"/>
    </location>
</feature>
<evidence type="ECO:0000256" key="12">
    <source>
        <dbReference type="ARBA" id="ARBA00022695"/>
    </source>
</evidence>
<evidence type="ECO:0000256" key="14">
    <source>
        <dbReference type="ARBA" id="ARBA00023098"/>
    </source>
</evidence>
<feature type="transmembrane region" description="Helical" evidence="19">
    <location>
        <begin position="52"/>
        <end position="70"/>
    </location>
</feature>
<evidence type="ECO:0000256" key="13">
    <source>
        <dbReference type="ARBA" id="ARBA00022989"/>
    </source>
</evidence>
<evidence type="ECO:0000256" key="16">
    <source>
        <dbReference type="ARBA" id="ARBA00023209"/>
    </source>
</evidence>
<evidence type="ECO:0000313" key="20">
    <source>
        <dbReference type="EMBL" id="HIX55910.1"/>
    </source>
</evidence>
<evidence type="ECO:0000256" key="9">
    <source>
        <dbReference type="ARBA" id="ARBA00022516"/>
    </source>
</evidence>
<dbReference type="GO" id="GO:0016024">
    <property type="term" value="P:CDP-diacylglycerol biosynthetic process"/>
    <property type="evidence" value="ECO:0007669"/>
    <property type="project" value="TreeGrafter"/>
</dbReference>
<comment type="similarity">
    <text evidence="5 18">Belongs to the CDS family.</text>
</comment>
<comment type="caution">
    <text evidence="20">The sequence shown here is derived from an EMBL/GenBank/DDBJ whole genome shotgun (WGS) entry which is preliminary data.</text>
</comment>
<keyword evidence="16" id="KW-0594">Phospholipid biosynthesis</keyword>
<feature type="transmembrane region" description="Helical" evidence="19">
    <location>
        <begin position="190"/>
        <end position="212"/>
    </location>
</feature>
<feature type="transmembrane region" description="Helical" evidence="19">
    <location>
        <begin position="82"/>
        <end position="103"/>
    </location>
</feature>
<keyword evidence="17" id="KW-1208">Phospholipid metabolism</keyword>
<dbReference type="EMBL" id="DXEV01000012">
    <property type="protein sequence ID" value="HIX55910.1"/>
    <property type="molecule type" value="Genomic_DNA"/>
</dbReference>
<evidence type="ECO:0000256" key="4">
    <source>
        <dbReference type="ARBA" id="ARBA00005189"/>
    </source>
</evidence>
<protein>
    <recommendedName>
        <fullName evidence="7 18">Phosphatidate cytidylyltransferase</fullName>
        <ecNumber evidence="6 18">2.7.7.41</ecNumber>
    </recommendedName>
</protein>
<evidence type="ECO:0000256" key="7">
    <source>
        <dbReference type="ARBA" id="ARBA00019373"/>
    </source>
</evidence>
<evidence type="ECO:0000256" key="6">
    <source>
        <dbReference type="ARBA" id="ARBA00012487"/>
    </source>
</evidence>
<dbReference type="Proteomes" id="UP000886829">
    <property type="component" value="Unassembled WGS sequence"/>
</dbReference>
<feature type="transmembrane region" description="Helical" evidence="19">
    <location>
        <begin position="147"/>
        <end position="169"/>
    </location>
</feature>
<sequence>MGVRIATGIVLIALVVLWLFFADYAVFTMGALLIYMVGAYEMGPLLKFKSRIPFLIVAAVAATLMFMVAPPGEYVTSAPPVYMQYLVLLALPFWCVAVMLVKAYPHMVKWHDQKWLNCIVALLMLLPFLQGLLMMRAVNFSSNYYEGAYLVISVMALVWAADSGAYFTGRMVGKTPLMPEVSPKKTREGALGGVVFAIVVMYLAKYYGFYSIYGTDELAFLVAAFGAIIFSIFGDLMESVLKRLTGIKDSGKIFPGHGGMLDRIDSQLAAIPVFLSLYWLVSGELFHAAAA</sequence>
<reference evidence="20" key="1">
    <citation type="journal article" date="2021" name="PeerJ">
        <title>Extensive microbial diversity within the chicken gut microbiome revealed by metagenomics and culture.</title>
        <authorList>
            <person name="Gilroy R."/>
            <person name="Ravi A."/>
            <person name="Getino M."/>
            <person name="Pursley I."/>
            <person name="Horton D.L."/>
            <person name="Alikhan N.F."/>
            <person name="Baker D."/>
            <person name="Gharbi K."/>
            <person name="Hall N."/>
            <person name="Watson M."/>
            <person name="Adriaenssens E.M."/>
            <person name="Foster-Nyarko E."/>
            <person name="Jarju S."/>
            <person name="Secka A."/>
            <person name="Antonio M."/>
            <person name="Oren A."/>
            <person name="Chaudhuri R.R."/>
            <person name="La Ragione R."/>
            <person name="Hildebrand F."/>
            <person name="Pallen M.J."/>
        </authorList>
    </citation>
    <scope>NUCLEOTIDE SEQUENCE</scope>
    <source>
        <strain evidence="20">USASDec5-558</strain>
    </source>
</reference>
<dbReference type="PANTHER" id="PTHR46382">
    <property type="entry name" value="PHOSPHATIDATE CYTIDYLYLTRANSFERASE"/>
    <property type="match status" value="1"/>
</dbReference>
<evidence type="ECO:0000256" key="1">
    <source>
        <dbReference type="ARBA" id="ARBA00001698"/>
    </source>
</evidence>
<dbReference type="GO" id="GO:0005886">
    <property type="term" value="C:plasma membrane"/>
    <property type="evidence" value="ECO:0007669"/>
    <property type="project" value="UniProtKB-SubCell"/>
</dbReference>
<evidence type="ECO:0000313" key="21">
    <source>
        <dbReference type="Proteomes" id="UP000886829"/>
    </source>
</evidence>
<comment type="catalytic activity">
    <reaction evidence="1 18">
        <text>a 1,2-diacyl-sn-glycero-3-phosphate + CTP + H(+) = a CDP-1,2-diacyl-sn-glycerol + diphosphate</text>
        <dbReference type="Rhea" id="RHEA:16229"/>
        <dbReference type="ChEBI" id="CHEBI:15378"/>
        <dbReference type="ChEBI" id="CHEBI:33019"/>
        <dbReference type="ChEBI" id="CHEBI:37563"/>
        <dbReference type="ChEBI" id="CHEBI:58332"/>
        <dbReference type="ChEBI" id="CHEBI:58608"/>
        <dbReference type="EC" id="2.7.7.41"/>
    </reaction>
</comment>
<accession>A0A9D1WB12</accession>
<evidence type="ECO:0000256" key="8">
    <source>
        <dbReference type="ARBA" id="ARBA00022475"/>
    </source>
</evidence>
<dbReference type="GO" id="GO:0004605">
    <property type="term" value="F:phosphatidate cytidylyltransferase activity"/>
    <property type="evidence" value="ECO:0007669"/>
    <property type="project" value="UniProtKB-EC"/>
</dbReference>
<comment type="pathway">
    <text evidence="3 18">Phospholipid metabolism; CDP-diacylglycerol biosynthesis; CDP-diacylglycerol from sn-glycerol 3-phosphate: step 3/3.</text>
</comment>
<comment type="subcellular location">
    <subcellularLocation>
        <location evidence="2">Cell membrane</location>
        <topology evidence="2">Multi-pass membrane protein</topology>
    </subcellularLocation>
</comment>
<keyword evidence="9" id="KW-0444">Lipid biosynthesis</keyword>
<feature type="transmembrane region" description="Helical" evidence="19">
    <location>
        <begin position="12"/>
        <end position="40"/>
    </location>
</feature>
<comment type="pathway">
    <text evidence="4">Lipid metabolism.</text>
</comment>
<evidence type="ECO:0000256" key="2">
    <source>
        <dbReference type="ARBA" id="ARBA00004651"/>
    </source>
</evidence>
<evidence type="ECO:0000256" key="5">
    <source>
        <dbReference type="ARBA" id="ARBA00010185"/>
    </source>
</evidence>
<keyword evidence="11 18" id="KW-0812">Transmembrane</keyword>
<evidence type="ECO:0000256" key="11">
    <source>
        <dbReference type="ARBA" id="ARBA00022692"/>
    </source>
</evidence>
<dbReference type="EC" id="2.7.7.41" evidence="6 18"/>
<dbReference type="Pfam" id="PF01148">
    <property type="entry name" value="CTP_transf_1"/>
    <property type="match status" value="1"/>
</dbReference>
<evidence type="ECO:0000256" key="10">
    <source>
        <dbReference type="ARBA" id="ARBA00022679"/>
    </source>
</evidence>
<keyword evidence="12 18" id="KW-0548">Nucleotidyltransferase</keyword>
<keyword evidence="8" id="KW-1003">Cell membrane</keyword>